<dbReference type="PANTHER" id="PTHR47691">
    <property type="entry name" value="REGULATOR-RELATED"/>
    <property type="match status" value="1"/>
</dbReference>
<dbReference type="GO" id="GO:0043531">
    <property type="term" value="F:ADP binding"/>
    <property type="evidence" value="ECO:0007669"/>
    <property type="project" value="InterPro"/>
</dbReference>
<dbReference type="Pfam" id="PF13424">
    <property type="entry name" value="TPR_12"/>
    <property type="match status" value="1"/>
</dbReference>
<dbReference type="InterPro" id="IPR011990">
    <property type="entry name" value="TPR-like_helical_dom_sf"/>
</dbReference>
<proteinExistence type="predicted"/>
<dbReference type="eggNOG" id="COG1396">
    <property type="taxonomic scope" value="Bacteria"/>
</dbReference>
<dbReference type="Gene3D" id="1.10.260.40">
    <property type="entry name" value="lambda repressor-like DNA-binding domains"/>
    <property type="match status" value="1"/>
</dbReference>
<keyword evidence="3" id="KW-1185">Reference proteome</keyword>
<reference evidence="3" key="1">
    <citation type="submission" date="2016-10" db="EMBL/GenBank/DDBJ databases">
        <authorList>
            <person name="Varghese N."/>
        </authorList>
    </citation>
    <scope>NUCLEOTIDE SEQUENCE [LARGE SCALE GENOMIC DNA]</scope>
    <source>
        <strain evidence="3">DSM 45096 / BCRC 16803 / CGMCC 4.1857 / CIP 109030 / JCM 12277 / KCTC 19219 / NBRC 100920 / 33214</strain>
    </source>
</reference>
<dbReference type="AlphaFoldDB" id="A0A1H7WGQ4"/>
<dbReference type="InterPro" id="IPR042197">
    <property type="entry name" value="Apaf_helical"/>
</dbReference>
<evidence type="ECO:0000259" key="1">
    <source>
        <dbReference type="PROSITE" id="PS50943"/>
    </source>
</evidence>
<dbReference type="PANTHER" id="PTHR47691:SF3">
    <property type="entry name" value="HTH-TYPE TRANSCRIPTIONAL REGULATOR RV0890C-RELATED"/>
    <property type="match status" value="1"/>
</dbReference>
<gene>
    <name evidence="2" type="ORF">SAMN05414137_120126</name>
</gene>
<dbReference type="CDD" id="cd00093">
    <property type="entry name" value="HTH_XRE"/>
    <property type="match status" value="1"/>
</dbReference>
<evidence type="ECO:0000313" key="3">
    <source>
        <dbReference type="Proteomes" id="UP000183015"/>
    </source>
</evidence>
<feature type="domain" description="HTH cro/C1-type" evidence="1">
    <location>
        <begin position="15"/>
        <end position="70"/>
    </location>
</feature>
<dbReference type="OrthoDB" id="7628974at2"/>
<dbReference type="SUPFAM" id="SSF52540">
    <property type="entry name" value="P-loop containing nucleoside triphosphate hydrolases"/>
    <property type="match status" value="1"/>
</dbReference>
<protein>
    <submittedName>
        <fullName evidence="2">Helix-turn-helix domain-containing protein</fullName>
    </submittedName>
</protein>
<dbReference type="SUPFAM" id="SSF47413">
    <property type="entry name" value="lambda repressor-like DNA-binding domains"/>
    <property type="match status" value="1"/>
</dbReference>
<accession>A0A1H7WGQ4</accession>
<name>A0A1H7WGQ4_STRJI</name>
<dbReference type="EMBL" id="FOAZ01000020">
    <property type="protein sequence ID" value="SEM20208.1"/>
    <property type="molecule type" value="Genomic_DNA"/>
</dbReference>
<dbReference type="Gene3D" id="3.40.50.300">
    <property type="entry name" value="P-loop containing nucleotide triphosphate hydrolases"/>
    <property type="match status" value="1"/>
</dbReference>
<dbReference type="InterPro" id="IPR001387">
    <property type="entry name" value="Cro/C1-type_HTH"/>
</dbReference>
<dbReference type="Gene3D" id="1.25.40.10">
    <property type="entry name" value="Tetratricopeptide repeat domain"/>
    <property type="match status" value="2"/>
</dbReference>
<dbReference type="SUPFAM" id="SSF48452">
    <property type="entry name" value="TPR-like"/>
    <property type="match status" value="1"/>
</dbReference>
<dbReference type="InterPro" id="IPR010982">
    <property type="entry name" value="Lambda_DNA-bd_dom_sf"/>
</dbReference>
<dbReference type="InterPro" id="IPR027417">
    <property type="entry name" value="P-loop_NTPase"/>
</dbReference>
<evidence type="ECO:0000313" key="2">
    <source>
        <dbReference type="EMBL" id="SEM20208.1"/>
    </source>
</evidence>
<dbReference type="Gene3D" id="1.10.8.430">
    <property type="entry name" value="Helical domain of apoptotic protease-activating factors"/>
    <property type="match status" value="1"/>
</dbReference>
<dbReference type="Proteomes" id="UP000183015">
    <property type="component" value="Unassembled WGS sequence"/>
</dbReference>
<sequence length="772" mass="82536">MGAGAAEGPQFGVLLRGHRLRAGLTQEALSHLSGASVRALADLERGRSRGPQRRTVQALAHALALDEADTQALEHAARAGRPRPSRAQAAGGVLSLPLPRGLEDFTGRDAASSDLRELVDRVATLPPAVVVSGQPGLGKTAFAVHAAREFTSRFPDGQYCLDLRGTDEDPPSPHEALGRILSALGVAAGAVPAGTEARSGLFHTLAGQRRAVFVLDNAADEDQVGPLLPRAGRSLTLVTSRRALAGLEAVHRIELTLLDPREGLELLKRIIGAHRVQGEEQAAQDLVELCGGLPLAIRIAAQRLASRPNERLAKMATQLACEERRLDVLQAGSLRIRSAFELSYRQLSTGAQRVLRRASLTSGADFSLHGAALLSDLSVRQTALYADELVDAGLLHPHPALERFRLHDLLKVFAAEQLTSQDPPDEREKALRELDEWTLARARVAAARFDAVRRLDTSICDPDPASAPTDQESAKAWLDAEQAQWQAGLQRMLAAGRHRDVITTAEVLHWFAQLNRHWGVWCEVSRYAAQAARASGSPDDEAVQQTNLAWAALECADDPHASLAAADAAFRLAQTIGEPEQVGYALALGAAALRRLGQVEPALERLRQAAHTLAPLSGGRARLSELYTLNTLGNHLRDAGRAEEALTVHRRSNAICRAGVPDQPTELIALYQAATCLNIGNDLAALEEWAQAESWLREALAGFEAADMPSWIGQSRLALGRALARSGAPDEARQVLVDARAVLAQLGSPQTADAEAEIERLADVTGGAGLAG</sequence>
<dbReference type="RefSeq" id="WP_075004145.1">
    <property type="nucleotide sequence ID" value="NZ_BBPN01000011.1"/>
</dbReference>
<dbReference type="Pfam" id="PF13560">
    <property type="entry name" value="HTH_31"/>
    <property type="match status" value="1"/>
</dbReference>
<organism evidence="2 3">
    <name type="scientific">Streptacidiphilus jiangxiensis</name>
    <dbReference type="NCBI Taxonomy" id="235985"/>
    <lineage>
        <taxon>Bacteria</taxon>
        <taxon>Bacillati</taxon>
        <taxon>Actinomycetota</taxon>
        <taxon>Actinomycetes</taxon>
        <taxon>Kitasatosporales</taxon>
        <taxon>Streptomycetaceae</taxon>
        <taxon>Streptacidiphilus</taxon>
    </lineage>
</organism>
<dbReference type="SMART" id="SM00530">
    <property type="entry name" value="HTH_XRE"/>
    <property type="match status" value="1"/>
</dbReference>
<dbReference type="GO" id="GO:0003677">
    <property type="term" value="F:DNA binding"/>
    <property type="evidence" value="ECO:0007669"/>
    <property type="project" value="InterPro"/>
</dbReference>
<dbReference type="STRING" id="235985.SAMN05414137_120126"/>
<dbReference type="PROSITE" id="PS50943">
    <property type="entry name" value="HTH_CROC1"/>
    <property type="match status" value="1"/>
</dbReference>
<dbReference type="PRINTS" id="PR00364">
    <property type="entry name" value="DISEASERSIST"/>
</dbReference>
<dbReference type="eggNOG" id="COG3903">
    <property type="taxonomic scope" value="Bacteria"/>
</dbReference>